<dbReference type="PANTHER" id="PTHR43825:SF1">
    <property type="entry name" value="TRANSKETOLASE-LIKE PYRIMIDINE-BINDING DOMAIN-CONTAINING PROTEIN"/>
    <property type="match status" value="1"/>
</dbReference>
<dbReference type="InterPro" id="IPR033248">
    <property type="entry name" value="Transketolase_C"/>
</dbReference>
<comment type="similarity">
    <text evidence="2">Belongs to the transketolase family.</text>
</comment>
<accession>A0A2H0BLF5</accession>
<evidence type="ECO:0000313" key="6">
    <source>
        <dbReference type="Proteomes" id="UP000229334"/>
    </source>
</evidence>
<name>A0A2H0BLF5_9BACT</name>
<dbReference type="EMBL" id="PCSX01000011">
    <property type="protein sequence ID" value="PIP58379.1"/>
    <property type="molecule type" value="Genomic_DNA"/>
</dbReference>
<reference evidence="5 6" key="1">
    <citation type="submission" date="2017-09" db="EMBL/GenBank/DDBJ databases">
        <title>Depth-based differentiation of microbial function through sediment-hosted aquifers and enrichment of novel symbionts in the deep terrestrial subsurface.</title>
        <authorList>
            <person name="Probst A.J."/>
            <person name="Ladd B."/>
            <person name="Jarett J.K."/>
            <person name="Geller-Mcgrath D.E."/>
            <person name="Sieber C.M."/>
            <person name="Emerson J.B."/>
            <person name="Anantharaman K."/>
            <person name="Thomas B.C."/>
            <person name="Malmstrom R."/>
            <person name="Stieglmeier M."/>
            <person name="Klingl A."/>
            <person name="Woyke T."/>
            <person name="Ryan C.M."/>
            <person name="Banfield J.F."/>
        </authorList>
    </citation>
    <scope>NUCLEOTIDE SEQUENCE [LARGE SCALE GENOMIC DNA]</scope>
    <source>
        <strain evidence="5">CG22_combo_CG10-13_8_21_14_all_37_9</strain>
    </source>
</reference>
<keyword evidence="3" id="KW-0786">Thiamine pyrophosphate</keyword>
<evidence type="ECO:0000313" key="5">
    <source>
        <dbReference type="EMBL" id="PIP58379.1"/>
    </source>
</evidence>
<dbReference type="SUPFAM" id="SSF52922">
    <property type="entry name" value="TK C-terminal domain-like"/>
    <property type="match status" value="1"/>
</dbReference>
<dbReference type="Gene3D" id="3.40.50.920">
    <property type="match status" value="1"/>
</dbReference>
<evidence type="ECO:0000256" key="2">
    <source>
        <dbReference type="ARBA" id="ARBA00007131"/>
    </source>
</evidence>
<evidence type="ECO:0000259" key="4">
    <source>
        <dbReference type="SMART" id="SM00861"/>
    </source>
</evidence>
<proteinExistence type="inferred from homology"/>
<feature type="domain" description="Transketolase-like pyrimidine-binding" evidence="4">
    <location>
        <begin position="20"/>
        <end position="185"/>
    </location>
</feature>
<organism evidence="5 6">
    <name type="scientific">Candidatus Vogelbacteria bacterium CG22_combo_CG10-13_8_21_14_all_37_9</name>
    <dbReference type="NCBI Taxonomy" id="1975046"/>
    <lineage>
        <taxon>Bacteria</taxon>
        <taxon>Candidatus Vogeliibacteriota</taxon>
    </lineage>
</organism>
<dbReference type="InterPro" id="IPR051157">
    <property type="entry name" value="PDH/Transketolase"/>
</dbReference>
<dbReference type="Proteomes" id="UP000229334">
    <property type="component" value="Unassembled WGS sequence"/>
</dbReference>
<gene>
    <name evidence="5" type="ORF">COX02_00585</name>
</gene>
<dbReference type="InterPro" id="IPR029061">
    <property type="entry name" value="THDP-binding"/>
</dbReference>
<dbReference type="CDD" id="cd07033">
    <property type="entry name" value="TPP_PYR_DXS_TK_like"/>
    <property type="match status" value="1"/>
</dbReference>
<evidence type="ECO:0000256" key="1">
    <source>
        <dbReference type="ARBA" id="ARBA00001964"/>
    </source>
</evidence>
<dbReference type="SMART" id="SM00861">
    <property type="entry name" value="Transket_pyr"/>
    <property type="match status" value="1"/>
</dbReference>
<dbReference type="PANTHER" id="PTHR43825">
    <property type="entry name" value="PYRUVATE DEHYDROGENASE E1 COMPONENT"/>
    <property type="match status" value="1"/>
</dbReference>
<dbReference type="SUPFAM" id="SSF52518">
    <property type="entry name" value="Thiamin diphosphate-binding fold (THDP-binding)"/>
    <property type="match status" value="1"/>
</dbReference>
<dbReference type="Pfam" id="PF02780">
    <property type="entry name" value="Transketolase_C"/>
    <property type="match status" value="1"/>
</dbReference>
<comment type="caution">
    <text evidence="5">The sequence shown here is derived from an EMBL/GenBank/DDBJ whole genome shotgun (WGS) entry which is preliminary data.</text>
</comment>
<protein>
    <submittedName>
        <fullName evidence="5">Transketolase</fullName>
    </submittedName>
</protein>
<dbReference type="InterPro" id="IPR009014">
    <property type="entry name" value="Transketo_C/PFOR_II"/>
</dbReference>
<dbReference type="InterPro" id="IPR005475">
    <property type="entry name" value="Transketolase-like_Pyr-bd"/>
</dbReference>
<dbReference type="Gene3D" id="3.40.50.970">
    <property type="match status" value="1"/>
</dbReference>
<comment type="cofactor">
    <cofactor evidence="1">
        <name>thiamine diphosphate</name>
        <dbReference type="ChEBI" id="CHEBI:58937"/>
    </cofactor>
</comment>
<dbReference type="AlphaFoldDB" id="A0A2H0BLF5"/>
<evidence type="ECO:0000256" key="3">
    <source>
        <dbReference type="ARBA" id="ARBA00023052"/>
    </source>
</evidence>
<dbReference type="Pfam" id="PF02779">
    <property type="entry name" value="Transket_pyr"/>
    <property type="match status" value="1"/>
</dbReference>
<sequence length="331" mass="35793">MLNPDQKLNPNLFDLAVEQRTTREGFGEALVELAEKDSRIVALSADLRDSTRLDLFAKRFPERLFEVGVAEQNLAGVASGLAAMGKIPFLATYAVFSPGRNWEQIRTTICYNNVPVKLVGAHSGLETGPDGGSHEALEDIALTRVLPRMTVVVVADYEEAKKATHVLASLSGPTYLRLVRDKVPMLTSPESPFILGQANILWRGENPVVTIVACGSLVYHSLLVAKKLAKEGINVLVVNNHTIKPLDTKTIGDLARETGAVVTVEDHQQAGGLGGAVAEFLVQHKAVPMELVGVKDCFGQTGTPAELIEHYDLGVEAIMTAVKKVLERKNN</sequence>
<dbReference type="FunFam" id="3.40.50.970:FF:000129">
    <property type="entry name" value="Transketolase"/>
    <property type="match status" value="1"/>
</dbReference>